<organism evidence="2 3">
    <name type="scientific">Dendrobium catenatum</name>
    <dbReference type="NCBI Taxonomy" id="906689"/>
    <lineage>
        <taxon>Eukaryota</taxon>
        <taxon>Viridiplantae</taxon>
        <taxon>Streptophyta</taxon>
        <taxon>Embryophyta</taxon>
        <taxon>Tracheophyta</taxon>
        <taxon>Spermatophyta</taxon>
        <taxon>Magnoliopsida</taxon>
        <taxon>Liliopsida</taxon>
        <taxon>Asparagales</taxon>
        <taxon>Orchidaceae</taxon>
        <taxon>Epidendroideae</taxon>
        <taxon>Malaxideae</taxon>
        <taxon>Dendrobiinae</taxon>
        <taxon>Dendrobium</taxon>
    </lineage>
</organism>
<dbReference type="OrthoDB" id="445301at2759"/>
<dbReference type="EMBL" id="KZ502134">
    <property type="protein sequence ID" value="PKU83230.1"/>
    <property type="molecule type" value="Genomic_DNA"/>
</dbReference>
<feature type="transmembrane region" description="Helical" evidence="1">
    <location>
        <begin position="519"/>
        <end position="537"/>
    </location>
</feature>
<accession>A0A2I0X5P9</accession>
<dbReference type="AlphaFoldDB" id="A0A2I0X5P9"/>
<name>A0A2I0X5P9_9ASPA</name>
<gene>
    <name evidence="2" type="ORF">MA16_Dca006630</name>
</gene>
<keyword evidence="1" id="KW-0812">Transmembrane</keyword>
<dbReference type="Proteomes" id="UP000233837">
    <property type="component" value="Unassembled WGS sequence"/>
</dbReference>
<dbReference type="STRING" id="906689.A0A2I0X5P9"/>
<dbReference type="PANTHER" id="PTHR13304:SF0">
    <property type="entry name" value="GLYCOSYLPHOSPHATIDYLINOSITOL ANCHOR ATTACHMENT 1 PROTEIN"/>
    <property type="match status" value="1"/>
</dbReference>
<dbReference type="Pfam" id="PF04114">
    <property type="entry name" value="Gaa1"/>
    <property type="match status" value="1"/>
</dbReference>
<dbReference type="GO" id="GO:0016255">
    <property type="term" value="P:attachment of GPI anchor to protein"/>
    <property type="evidence" value="ECO:0007669"/>
    <property type="project" value="TreeGrafter"/>
</dbReference>
<dbReference type="GO" id="GO:0042765">
    <property type="term" value="C:GPI-anchor transamidase complex"/>
    <property type="evidence" value="ECO:0007669"/>
    <property type="project" value="InterPro"/>
</dbReference>
<feature type="transmembrane region" description="Helical" evidence="1">
    <location>
        <begin position="681"/>
        <end position="702"/>
    </location>
</feature>
<reference evidence="2 3" key="2">
    <citation type="journal article" date="2017" name="Nature">
        <title>The Apostasia genome and the evolution of orchids.</title>
        <authorList>
            <person name="Zhang G.Q."/>
            <person name="Liu K.W."/>
            <person name="Li Z."/>
            <person name="Lohaus R."/>
            <person name="Hsiao Y.Y."/>
            <person name="Niu S.C."/>
            <person name="Wang J.Y."/>
            <person name="Lin Y.C."/>
            <person name="Xu Q."/>
            <person name="Chen L.J."/>
            <person name="Yoshida K."/>
            <person name="Fujiwara S."/>
            <person name="Wang Z.W."/>
            <person name="Zhang Y.Q."/>
            <person name="Mitsuda N."/>
            <person name="Wang M."/>
            <person name="Liu G.H."/>
            <person name="Pecoraro L."/>
            <person name="Huang H.X."/>
            <person name="Xiao X.J."/>
            <person name="Lin M."/>
            <person name="Wu X.Y."/>
            <person name="Wu W.L."/>
            <person name="Chen Y.Y."/>
            <person name="Chang S.B."/>
            <person name="Sakamoto S."/>
            <person name="Ohme-Takagi M."/>
            <person name="Yagi M."/>
            <person name="Zeng S.J."/>
            <person name="Shen C.Y."/>
            <person name="Yeh C.M."/>
            <person name="Luo Y.B."/>
            <person name="Tsai W.C."/>
            <person name="Van de Peer Y."/>
            <person name="Liu Z.J."/>
        </authorList>
    </citation>
    <scope>NUCLEOTIDE SEQUENCE [LARGE SCALE GENOMIC DNA]</scope>
    <source>
        <tissue evidence="2">The whole plant</tissue>
    </source>
</reference>
<keyword evidence="3" id="KW-1185">Reference proteome</keyword>
<feature type="transmembrane region" description="Helical" evidence="1">
    <location>
        <begin position="460"/>
        <end position="482"/>
    </location>
</feature>
<dbReference type="PIRSF" id="PIRSF036762">
    <property type="entry name" value="GAA1"/>
    <property type="match status" value="1"/>
</dbReference>
<dbReference type="InterPro" id="IPR007246">
    <property type="entry name" value="Gaa1"/>
</dbReference>
<evidence type="ECO:0008006" key="4">
    <source>
        <dbReference type="Google" id="ProtNLM"/>
    </source>
</evidence>
<evidence type="ECO:0000256" key="1">
    <source>
        <dbReference type="SAM" id="Phobius"/>
    </source>
</evidence>
<feature type="transmembrane region" description="Helical" evidence="1">
    <location>
        <begin position="21"/>
        <end position="48"/>
    </location>
</feature>
<reference evidence="2 3" key="1">
    <citation type="journal article" date="2016" name="Sci. Rep.">
        <title>The Dendrobium catenatum Lindl. genome sequence provides insights into polysaccharide synthase, floral development and adaptive evolution.</title>
        <authorList>
            <person name="Zhang G.Q."/>
            <person name="Xu Q."/>
            <person name="Bian C."/>
            <person name="Tsai W.C."/>
            <person name="Yeh C.M."/>
            <person name="Liu K.W."/>
            <person name="Yoshida K."/>
            <person name="Zhang L.S."/>
            <person name="Chang S.B."/>
            <person name="Chen F."/>
            <person name="Shi Y."/>
            <person name="Su Y.Y."/>
            <person name="Zhang Y.Q."/>
            <person name="Chen L.J."/>
            <person name="Yin Y."/>
            <person name="Lin M."/>
            <person name="Huang H."/>
            <person name="Deng H."/>
            <person name="Wang Z.W."/>
            <person name="Zhu S.L."/>
            <person name="Zhao X."/>
            <person name="Deng C."/>
            <person name="Niu S.C."/>
            <person name="Huang J."/>
            <person name="Wang M."/>
            <person name="Liu G.H."/>
            <person name="Yang H.J."/>
            <person name="Xiao X.J."/>
            <person name="Hsiao Y.Y."/>
            <person name="Wu W.L."/>
            <person name="Chen Y.Y."/>
            <person name="Mitsuda N."/>
            <person name="Ohme-Takagi M."/>
            <person name="Luo Y.B."/>
            <person name="Van de Peer Y."/>
            <person name="Liu Z.J."/>
        </authorList>
    </citation>
    <scope>NUCLEOTIDE SEQUENCE [LARGE SCALE GENOMIC DNA]</scope>
    <source>
        <tissue evidence="2">The whole plant</tissue>
    </source>
</reference>
<evidence type="ECO:0000313" key="3">
    <source>
        <dbReference type="Proteomes" id="UP000233837"/>
    </source>
</evidence>
<proteinExistence type="predicted"/>
<keyword evidence="1" id="KW-0472">Membrane</keyword>
<dbReference type="PANTHER" id="PTHR13304">
    <property type="entry name" value="GLYCOSYLPHOSPHATIDYLINOSITOL ANCHOR ATTACHMENT 1 PROTEIN"/>
    <property type="match status" value="1"/>
</dbReference>
<protein>
    <recommendedName>
        <fullName evidence="4">Glycosylphosphatidylinositol anchor attachment 1 protein</fullName>
    </recommendedName>
</protein>
<sequence length="704" mass="77913">MEEQKPPAARKSRLIVRLGSFLVSHSAFVSVICCVAGCITLLLLPVLAKNTYVSENALMPGSANPMFSNQDVVEANRFVKDIYETGILKDGSGMEIARLIGKHMEDVGAEVYYHKFKYRNLQFHPLCFFSSIPRTAVPQNSSACTLNGVSPVGIIRAPRGDGKESIVLVTPYNSENIKLNEALSLGLAYSVFSLLSRVVWLAKDIVWLAADSRYGEYTSVASWLKDYHNPTFSSDSGKIGIEMCFEKTENHVEEQSSFDGAAYDDFKRAGTMSAALVVKVMDKERSERDRVDIYAEASNGQMPNLDLINIVHYLAVHRQGLHVRVGTFGFLLNSALLKHVGKTLQRLTRLAESLNLGWKLGVNSADFVEGTATLASSMYYQALGVPTGPHGAFRDFQIDAITMELSPRTSLTNDNGISSFLLRSGRLIEGVIRSVNNLLEKFHQSFFLYFLTAPNKFVSVGVYMIAFALLVAPLPIVAAALFSSTANARSLTTISNNKPTNSKPVTRSGSWNWLHSAKLVFLVHLWALIVSLLPYFVSQIPHTNSTTSMLSWSLSSLLILYLLTRLTKSYVEGYQWEVLKSVMIAAASIGLSLMSIINFSTAQVGSILLVPMCLMVRPLKQPIQVPIFPAALLKILNILLAVVAFPPASLAILKGCLRGFESINIGDFWEWSEFLWVWNSATYLFVALVHLPCWYLCVHILLHN</sequence>
<evidence type="ECO:0000313" key="2">
    <source>
        <dbReference type="EMBL" id="PKU83230.1"/>
    </source>
</evidence>
<keyword evidence="1" id="KW-1133">Transmembrane helix</keyword>
<feature type="transmembrane region" description="Helical" evidence="1">
    <location>
        <begin position="631"/>
        <end position="653"/>
    </location>
</feature>